<sequence length="148" mass="16842">MEMFDQLVTADIPSMEPSSQVKTPLLHHQKQVFWFMTQKEKPRAFGPKEEDNNSLWRIEIQSNGSKRYKDIISGVVVDQEPPQILGGLLADMMGLGKTLSLALSSLKESREWTRQMPNRHLVRQTPGIRNTKTTLLVMPLSAVNNWVA</sequence>
<dbReference type="GO" id="GO:0008094">
    <property type="term" value="F:ATP-dependent activity, acting on DNA"/>
    <property type="evidence" value="ECO:0007669"/>
    <property type="project" value="TreeGrafter"/>
</dbReference>
<gene>
    <name evidence="5" type="ORF">N7460_008911</name>
</gene>
<dbReference type="InterPro" id="IPR050628">
    <property type="entry name" value="SNF2_RAD54_helicase_TF"/>
</dbReference>
<dbReference type="InterPro" id="IPR038718">
    <property type="entry name" value="SNF2-like_sf"/>
</dbReference>
<dbReference type="InterPro" id="IPR027417">
    <property type="entry name" value="P-loop_NTPase"/>
</dbReference>
<evidence type="ECO:0000256" key="2">
    <source>
        <dbReference type="ARBA" id="ARBA00022801"/>
    </source>
</evidence>
<feature type="domain" description="SNF2 N-terminal" evidence="4">
    <location>
        <begin position="28"/>
        <end position="147"/>
    </location>
</feature>
<dbReference type="Gene3D" id="3.40.50.10810">
    <property type="entry name" value="Tandem AAA-ATPase domain"/>
    <property type="match status" value="1"/>
</dbReference>
<accession>A0AAD6I802</accession>
<keyword evidence="2" id="KW-0378">Hydrolase</keyword>
<evidence type="ECO:0000256" key="3">
    <source>
        <dbReference type="ARBA" id="ARBA00022840"/>
    </source>
</evidence>
<dbReference type="GO" id="GO:0005634">
    <property type="term" value="C:nucleus"/>
    <property type="evidence" value="ECO:0007669"/>
    <property type="project" value="TreeGrafter"/>
</dbReference>
<dbReference type="PANTHER" id="PTHR45626:SF52">
    <property type="entry name" value="SINGLE-STRANDED DNA-DEPENDENT ATPASE (EUROFUNG)"/>
    <property type="match status" value="1"/>
</dbReference>
<evidence type="ECO:0000256" key="1">
    <source>
        <dbReference type="ARBA" id="ARBA00022741"/>
    </source>
</evidence>
<organism evidence="5 6">
    <name type="scientific">Penicillium canescens</name>
    <dbReference type="NCBI Taxonomy" id="5083"/>
    <lineage>
        <taxon>Eukaryota</taxon>
        <taxon>Fungi</taxon>
        <taxon>Dikarya</taxon>
        <taxon>Ascomycota</taxon>
        <taxon>Pezizomycotina</taxon>
        <taxon>Eurotiomycetes</taxon>
        <taxon>Eurotiomycetidae</taxon>
        <taxon>Eurotiales</taxon>
        <taxon>Aspergillaceae</taxon>
        <taxon>Penicillium</taxon>
    </lineage>
</organism>
<dbReference type="EMBL" id="JAQJZL010000010">
    <property type="protein sequence ID" value="KAJ6034736.1"/>
    <property type="molecule type" value="Genomic_DNA"/>
</dbReference>
<dbReference type="PANTHER" id="PTHR45626">
    <property type="entry name" value="TRANSCRIPTION TERMINATION FACTOR 2-RELATED"/>
    <property type="match status" value="1"/>
</dbReference>
<reference evidence="5" key="1">
    <citation type="journal article" date="2023" name="IMA Fungus">
        <title>Comparative genomic study of the Penicillium genus elucidates a diverse pangenome and 15 lateral gene transfer events.</title>
        <authorList>
            <person name="Petersen C."/>
            <person name="Sorensen T."/>
            <person name="Nielsen M.R."/>
            <person name="Sondergaard T.E."/>
            <person name="Sorensen J.L."/>
            <person name="Fitzpatrick D.A."/>
            <person name="Frisvad J.C."/>
            <person name="Nielsen K.L."/>
        </authorList>
    </citation>
    <scope>NUCLEOTIDE SEQUENCE</scope>
    <source>
        <strain evidence="5">IBT 15450</strain>
    </source>
</reference>
<dbReference type="GO" id="GO:0006281">
    <property type="term" value="P:DNA repair"/>
    <property type="evidence" value="ECO:0007669"/>
    <property type="project" value="TreeGrafter"/>
</dbReference>
<dbReference type="GO" id="GO:0005524">
    <property type="term" value="F:ATP binding"/>
    <property type="evidence" value="ECO:0007669"/>
    <property type="project" value="UniProtKB-KW"/>
</dbReference>
<proteinExistence type="predicted"/>
<keyword evidence="1" id="KW-0547">Nucleotide-binding</keyword>
<dbReference type="Proteomes" id="UP001219568">
    <property type="component" value="Unassembled WGS sequence"/>
</dbReference>
<dbReference type="GO" id="GO:0016787">
    <property type="term" value="F:hydrolase activity"/>
    <property type="evidence" value="ECO:0007669"/>
    <property type="project" value="UniProtKB-KW"/>
</dbReference>
<dbReference type="AlphaFoldDB" id="A0AAD6I802"/>
<dbReference type="Pfam" id="PF00176">
    <property type="entry name" value="SNF2-rel_dom"/>
    <property type="match status" value="1"/>
</dbReference>
<name>A0AAD6I802_PENCN</name>
<protein>
    <recommendedName>
        <fullName evidence="4">SNF2 N-terminal domain-containing protein</fullName>
    </recommendedName>
</protein>
<evidence type="ECO:0000313" key="5">
    <source>
        <dbReference type="EMBL" id="KAJ6034736.1"/>
    </source>
</evidence>
<dbReference type="SUPFAM" id="SSF52540">
    <property type="entry name" value="P-loop containing nucleoside triphosphate hydrolases"/>
    <property type="match status" value="1"/>
</dbReference>
<evidence type="ECO:0000313" key="6">
    <source>
        <dbReference type="Proteomes" id="UP001219568"/>
    </source>
</evidence>
<keyword evidence="6" id="KW-1185">Reference proteome</keyword>
<evidence type="ECO:0000259" key="4">
    <source>
        <dbReference type="Pfam" id="PF00176"/>
    </source>
</evidence>
<reference evidence="5" key="2">
    <citation type="submission" date="2023-01" db="EMBL/GenBank/DDBJ databases">
        <authorList>
            <person name="Petersen C."/>
        </authorList>
    </citation>
    <scope>NUCLEOTIDE SEQUENCE</scope>
    <source>
        <strain evidence="5">IBT 15450</strain>
    </source>
</reference>
<dbReference type="InterPro" id="IPR000330">
    <property type="entry name" value="SNF2_N"/>
</dbReference>
<comment type="caution">
    <text evidence="5">The sequence shown here is derived from an EMBL/GenBank/DDBJ whole genome shotgun (WGS) entry which is preliminary data.</text>
</comment>
<keyword evidence="3" id="KW-0067">ATP-binding</keyword>